<dbReference type="PRINTS" id="PR00081">
    <property type="entry name" value="GDHRDH"/>
</dbReference>
<reference evidence="2 3" key="1">
    <citation type="submission" date="2020-02" db="EMBL/GenBank/DDBJ databases">
        <authorList>
            <person name="Kim M.K."/>
        </authorList>
    </citation>
    <scope>NUCLEOTIDE SEQUENCE [LARGE SCALE GENOMIC DNA]</scope>
    <source>
        <strain evidence="2 3">BT327</strain>
    </source>
</reference>
<comment type="caution">
    <text evidence="2">The sequence shown here is derived from an EMBL/GenBank/DDBJ whole genome shotgun (WGS) entry which is preliminary data.</text>
</comment>
<dbReference type="PROSITE" id="PS00061">
    <property type="entry name" value="ADH_SHORT"/>
    <property type="match status" value="1"/>
</dbReference>
<dbReference type="InterPro" id="IPR020904">
    <property type="entry name" value="Sc_DH/Rdtase_CS"/>
</dbReference>
<gene>
    <name evidence="2" type="ORF">GXP69_07000</name>
</gene>
<evidence type="ECO:0000313" key="3">
    <source>
        <dbReference type="Proteomes" id="UP000474777"/>
    </source>
</evidence>
<sequence>MDLRISGRTAVVTGADSGIGLATAKMLVAEGVNIILSDKTTEGLEKAAEEVRAQAKDDAKVMAITADLTRFDEVQQLAYQVKDAFGGTDILVNCAGIRGAAGDFLTLSDEDWYNTIDIDLMGAVRVCRAFIPQMQVKGWGRIVLIASENAMQPYEEESPYNACKAGIINLTKCLSKAYSPEGILINCVSPAYVATPMTDAMMEELAEKRKTSVDEAVTWFLKNKRENIVVDRRGKASEVAAVIAFLCSEHASYITGSNYRVDGGSVATAFG</sequence>
<name>A0A6B3LT60_9BACT</name>
<organism evidence="2 3">
    <name type="scientific">Pontibacter burrus</name>
    <dbReference type="NCBI Taxonomy" id="2704466"/>
    <lineage>
        <taxon>Bacteria</taxon>
        <taxon>Pseudomonadati</taxon>
        <taxon>Bacteroidota</taxon>
        <taxon>Cytophagia</taxon>
        <taxon>Cytophagales</taxon>
        <taxon>Hymenobacteraceae</taxon>
        <taxon>Pontibacter</taxon>
    </lineage>
</organism>
<dbReference type="SUPFAM" id="SSF51735">
    <property type="entry name" value="NAD(P)-binding Rossmann-fold domains"/>
    <property type="match status" value="1"/>
</dbReference>
<proteinExistence type="inferred from homology"/>
<dbReference type="FunFam" id="3.40.50.720:FF:000084">
    <property type="entry name" value="Short-chain dehydrogenase reductase"/>
    <property type="match status" value="1"/>
</dbReference>
<dbReference type="InterPro" id="IPR036291">
    <property type="entry name" value="NAD(P)-bd_dom_sf"/>
</dbReference>
<dbReference type="Pfam" id="PF13561">
    <property type="entry name" value="adh_short_C2"/>
    <property type="match status" value="1"/>
</dbReference>
<dbReference type="EMBL" id="JAAGWD010000002">
    <property type="protein sequence ID" value="NEM97436.1"/>
    <property type="molecule type" value="Genomic_DNA"/>
</dbReference>
<keyword evidence="3" id="KW-1185">Reference proteome</keyword>
<dbReference type="Proteomes" id="UP000474777">
    <property type="component" value="Unassembled WGS sequence"/>
</dbReference>
<accession>A0A6B3LT60</accession>
<dbReference type="PANTHER" id="PTHR42879">
    <property type="entry name" value="3-OXOACYL-(ACYL-CARRIER-PROTEIN) REDUCTASE"/>
    <property type="match status" value="1"/>
</dbReference>
<comment type="similarity">
    <text evidence="1">Belongs to the short-chain dehydrogenases/reductases (SDR) family.</text>
</comment>
<dbReference type="InterPro" id="IPR050259">
    <property type="entry name" value="SDR"/>
</dbReference>
<evidence type="ECO:0000313" key="2">
    <source>
        <dbReference type="EMBL" id="NEM97436.1"/>
    </source>
</evidence>
<dbReference type="AlphaFoldDB" id="A0A6B3LT60"/>
<protein>
    <submittedName>
        <fullName evidence="2">SDR family oxidoreductase</fullName>
    </submittedName>
</protein>
<dbReference type="Gene3D" id="3.40.50.720">
    <property type="entry name" value="NAD(P)-binding Rossmann-like Domain"/>
    <property type="match status" value="1"/>
</dbReference>
<dbReference type="GO" id="GO:0032787">
    <property type="term" value="P:monocarboxylic acid metabolic process"/>
    <property type="evidence" value="ECO:0007669"/>
    <property type="project" value="UniProtKB-ARBA"/>
</dbReference>
<dbReference type="InterPro" id="IPR002347">
    <property type="entry name" value="SDR_fam"/>
</dbReference>
<dbReference type="RefSeq" id="WP_163913772.1">
    <property type="nucleotide sequence ID" value="NZ_JAAGWD010000002.1"/>
</dbReference>
<evidence type="ECO:0000256" key="1">
    <source>
        <dbReference type="ARBA" id="ARBA00006484"/>
    </source>
</evidence>
<dbReference type="PRINTS" id="PR00080">
    <property type="entry name" value="SDRFAMILY"/>
</dbReference>